<dbReference type="EMBL" id="QJKD01000015">
    <property type="protein sequence ID" value="PXX48913.1"/>
    <property type="molecule type" value="Genomic_DNA"/>
</dbReference>
<dbReference type="AlphaFoldDB" id="A0A2V3XXU0"/>
<dbReference type="InterPro" id="IPR036388">
    <property type="entry name" value="WH-like_DNA-bd_sf"/>
</dbReference>
<comment type="caution">
    <text evidence="1">The sequence shown here is derived from an EMBL/GenBank/DDBJ whole genome shotgun (WGS) entry which is preliminary data.</text>
</comment>
<evidence type="ECO:0000313" key="1">
    <source>
        <dbReference type="EMBL" id="PXX48913.1"/>
    </source>
</evidence>
<keyword evidence="2" id="KW-1185">Reference proteome</keyword>
<sequence length="174" mass="20139">MIHYQIAGENEKATAPDPFSPVLFAQPGKKGIIINYYIKIEQQNIPVSEEIYKIWQHGERKDRYFREGDIRNGVFSYDALAGKGLNGSELFAEKDRNPVEHQAERDLLINALKQALNTLNNEDKELLAHIYCQDESLRSIAQSTGVPFTTLQYRHKKVIKKLRVFFEQKFLLLD</sequence>
<dbReference type="RefSeq" id="WP_110325060.1">
    <property type="nucleotide sequence ID" value="NZ_QJKD01000015.1"/>
</dbReference>
<gene>
    <name evidence="1" type="ORF">DFR60_11586</name>
</gene>
<dbReference type="GeneID" id="86063921"/>
<organism evidence="1 2">
    <name type="scientific">Hungatella effluvii</name>
    <dbReference type="NCBI Taxonomy" id="1096246"/>
    <lineage>
        <taxon>Bacteria</taxon>
        <taxon>Bacillati</taxon>
        <taxon>Bacillota</taxon>
        <taxon>Clostridia</taxon>
        <taxon>Lachnospirales</taxon>
        <taxon>Lachnospiraceae</taxon>
        <taxon>Hungatella</taxon>
    </lineage>
</organism>
<accession>A0A2V3XXU0</accession>
<name>A0A2V3XXU0_9FIRM</name>
<dbReference type="Proteomes" id="UP000248057">
    <property type="component" value="Unassembled WGS sequence"/>
</dbReference>
<evidence type="ECO:0000313" key="2">
    <source>
        <dbReference type="Proteomes" id="UP000248057"/>
    </source>
</evidence>
<reference evidence="1 2" key="1">
    <citation type="submission" date="2018-05" db="EMBL/GenBank/DDBJ databases">
        <title>Genomic Encyclopedia of Type Strains, Phase IV (KMG-IV): sequencing the most valuable type-strain genomes for metagenomic binning, comparative biology and taxonomic classification.</title>
        <authorList>
            <person name="Goeker M."/>
        </authorList>
    </citation>
    <scope>NUCLEOTIDE SEQUENCE [LARGE SCALE GENOMIC DNA]</scope>
    <source>
        <strain evidence="1 2">DSM 24995</strain>
    </source>
</reference>
<dbReference type="InterPro" id="IPR013324">
    <property type="entry name" value="RNA_pol_sigma_r3/r4-like"/>
</dbReference>
<proteinExistence type="predicted"/>
<dbReference type="SUPFAM" id="SSF88659">
    <property type="entry name" value="Sigma3 and sigma4 domains of RNA polymerase sigma factors"/>
    <property type="match status" value="1"/>
</dbReference>
<dbReference type="Gene3D" id="1.10.10.10">
    <property type="entry name" value="Winged helix-like DNA-binding domain superfamily/Winged helix DNA-binding domain"/>
    <property type="match status" value="1"/>
</dbReference>
<protein>
    <submittedName>
        <fullName evidence="1">RNA polymerase sigma factor (Sigma-70 family)</fullName>
    </submittedName>
</protein>